<name>A0A6S4TQJ0_AERCA</name>
<gene>
    <name evidence="1" type="ORF">WP2W18E01_17990</name>
</gene>
<sequence length="29" mass="3322">MAWTREERALCITQELPVASCFQQPAVRS</sequence>
<evidence type="ECO:0000313" key="1">
    <source>
        <dbReference type="EMBL" id="BBQ30217.1"/>
    </source>
</evidence>
<reference evidence="1 2" key="1">
    <citation type="submission" date="2019-12" db="EMBL/GenBank/DDBJ databases">
        <title>complete genome sequences of Aeromonas caviae str. WP2-W18-ESBL-01 isolated from wastewater treatment plant effluent.</title>
        <authorList>
            <person name="Sekizuka T."/>
            <person name="Itokawa K."/>
            <person name="Yatsu K."/>
            <person name="Inamine Y."/>
            <person name="Kuroda M."/>
        </authorList>
    </citation>
    <scope>NUCLEOTIDE SEQUENCE [LARGE SCALE GENOMIC DNA]</scope>
    <source>
        <strain evidence="1 2">WP2-W18-ESBL-01</strain>
    </source>
</reference>
<protein>
    <submittedName>
        <fullName evidence="1">Uncharacterized protein</fullName>
    </submittedName>
</protein>
<accession>A0A6S4TQJ0</accession>
<dbReference type="AlphaFoldDB" id="A0A6S4TQJ0"/>
<evidence type="ECO:0000313" key="2">
    <source>
        <dbReference type="Proteomes" id="UP000515756"/>
    </source>
</evidence>
<dbReference type="EMBL" id="AP021927">
    <property type="protein sequence ID" value="BBQ30217.1"/>
    <property type="molecule type" value="Genomic_DNA"/>
</dbReference>
<dbReference type="Proteomes" id="UP000515756">
    <property type="component" value="Chromosome"/>
</dbReference>
<proteinExistence type="predicted"/>
<organism evidence="1 2">
    <name type="scientific">Aeromonas caviae</name>
    <name type="common">Aeromonas punctata</name>
    <dbReference type="NCBI Taxonomy" id="648"/>
    <lineage>
        <taxon>Bacteria</taxon>
        <taxon>Pseudomonadati</taxon>
        <taxon>Pseudomonadota</taxon>
        <taxon>Gammaproteobacteria</taxon>
        <taxon>Aeromonadales</taxon>
        <taxon>Aeromonadaceae</taxon>
        <taxon>Aeromonas</taxon>
    </lineage>
</organism>